<proteinExistence type="predicted"/>
<dbReference type="GO" id="GO:0051539">
    <property type="term" value="F:4 iron, 4 sulfur cluster binding"/>
    <property type="evidence" value="ECO:0007669"/>
    <property type="project" value="UniProtKB-KW"/>
</dbReference>
<name>A0A369P3L5_9ACTN</name>
<dbReference type="Pfam" id="PF13247">
    <property type="entry name" value="Fer4_11"/>
    <property type="match status" value="1"/>
</dbReference>
<evidence type="ECO:0000259" key="8">
    <source>
        <dbReference type="PROSITE" id="PS51379"/>
    </source>
</evidence>
<evidence type="ECO:0000256" key="2">
    <source>
        <dbReference type="ARBA" id="ARBA00022485"/>
    </source>
</evidence>
<feature type="domain" description="4Fe-4S ferredoxin-type" evidence="8">
    <location>
        <begin position="20"/>
        <end position="48"/>
    </location>
</feature>
<accession>A0A369P3L5</accession>
<dbReference type="SUPFAM" id="SSF54862">
    <property type="entry name" value="4Fe-4S ferredoxins"/>
    <property type="match status" value="1"/>
</dbReference>
<dbReference type="EMBL" id="PPUT01000007">
    <property type="protein sequence ID" value="RDC45749.1"/>
    <property type="molecule type" value="Genomic_DNA"/>
</dbReference>
<evidence type="ECO:0000313" key="10">
    <source>
        <dbReference type="Proteomes" id="UP000253805"/>
    </source>
</evidence>
<feature type="domain" description="4Fe-4S ferredoxin-type" evidence="8">
    <location>
        <begin position="118"/>
        <end position="147"/>
    </location>
</feature>
<evidence type="ECO:0000256" key="4">
    <source>
        <dbReference type="ARBA" id="ARBA00022737"/>
    </source>
</evidence>
<keyword evidence="2" id="KW-0004">4Fe-4S</keyword>
<reference evidence="9 10" key="1">
    <citation type="journal article" date="2018" name="Elife">
        <title>Discovery and characterization of a prevalent human gut bacterial enzyme sufficient for the inactivation of a family of plant toxins.</title>
        <authorList>
            <person name="Koppel N."/>
            <person name="Bisanz J.E."/>
            <person name="Pandelia M.E."/>
            <person name="Turnbaugh P.J."/>
            <person name="Balskus E.P."/>
        </authorList>
    </citation>
    <scope>NUCLEOTIDE SEQUENCE [LARGE SCALE GENOMIC DNA]</scope>
    <source>
        <strain evidence="9 10">OB21 GAM 11</strain>
    </source>
</reference>
<comment type="subcellular location">
    <subcellularLocation>
        <location evidence="1">Cell envelope</location>
    </subcellularLocation>
</comment>
<keyword evidence="6" id="KW-0411">Iron-sulfur</keyword>
<evidence type="ECO:0000256" key="1">
    <source>
        <dbReference type="ARBA" id="ARBA00004196"/>
    </source>
</evidence>
<dbReference type="Proteomes" id="UP000253805">
    <property type="component" value="Unassembled WGS sequence"/>
</dbReference>
<comment type="caution">
    <text evidence="9">The sequence shown here is derived from an EMBL/GenBank/DDBJ whole genome shotgun (WGS) entry which is preliminary data.</text>
</comment>
<dbReference type="InterPro" id="IPR051555">
    <property type="entry name" value="FDH_Electron_Transfer_Unit"/>
</dbReference>
<evidence type="ECO:0000256" key="6">
    <source>
        <dbReference type="ARBA" id="ARBA00023014"/>
    </source>
</evidence>
<evidence type="ECO:0000256" key="7">
    <source>
        <dbReference type="SAM" id="MobiDB-lite"/>
    </source>
</evidence>
<dbReference type="AlphaFoldDB" id="A0A369P3L5"/>
<dbReference type="PANTHER" id="PTHR43545">
    <property type="entry name" value="FORMATE DEHYDROGENASE, NITRATE-INDUCIBLE, IRON-SULFUR SUBUNIT"/>
    <property type="match status" value="1"/>
</dbReference>
<feature type="compositionally biased region" description="Acidic residues" evidence="7">
    <location>
        <begin position="438"/>
        <end position="477"/>
    </location>
</feature>
<gene>
    <name evidence="9" type="ORF">C1850_04055</name>
</gene>
<dbReference type="PROSITE" id="PS00198">
    <property type="entry name" value="4FE4S_FER_1"/>
    <property type="match status" value="1"/>
</dbReference>
<dbReference type="GO" id="GO:0030313">
    <property type="term" value="C:cell envelope"/>
    <property type="evidence" value="ECO:0007669"/>
    <property type="project" value="UniProtKB-SubCell"/>
</dbReference>
<dbReference type="Gene3D" id="3.30.70.20">
    <property type="match status" value="2"/>
</dbReference>
<dbReference type="InterPro" id="IPR017896">
    <property type="entry name" value="4Fe4S_Fe-S-bd"/>
</dbReference>
<dbReference type="InterPro" id="IPR017900">
    <property type="entry name" value="4Fe4S_Fe_S_CS"/>
</dbReference>
<dbReference type="GO" id="GO:0046872">
    <property type="term" value="F:metal ion binding"/>
    <property type="evidence" value="ECO:0007669"/>
    <property type="project" value="UniProtKB-KW"/>
</dbReference>
<keyword evidence="5" id="KW-0408">Iron</keyword>
<organism evidence="9 10">
    <name type="scientific">Adlercreutzia equolifaciens subsp. celatus</name>
    <dbReference type="NCBI Taxonomy" id="394340"/>
    <lineage>
        <taxon>Bacteria</taxon>
        <taxon>Bacillati</taxon>
        <taxon>Actinomycetota</taxon>
        <taxon>Coriobacteriia</taxon>
        <taxon>Eggerthellales</taxon>
        <taxon>Eggerthellaceae</taxon>
        <taxon>Adlercreutzia</taxon>
    </lineage>
</organism>
<feature type="region of interest" description="Disordered" evidence="7">
    <location>
        <begin position="432"/>
        <end position="477"/>
    </location>
</feature>
<feature type="domain" description="4Fe-4S ferredoxin-type" evidence="8">
    <location>
        <begin position="83"/>
        <end position="116"/>
    </location>
</feature>
<sequence>MSRVSWSISRRLRGSIMAVKAILFDSSRCSACQACVAACKGRFGLGPASSSEDMAARAFGRAAVLDEEAPLAVARFERTLADGGTVWEAARAGCVHCAEAPCAEVCPTGALAVSGETGFVSLDAARCVGCHLCAMVCPADAPRHRGERGELCLCDGCGAEVAEGSVPACVAACPLDALAFDDRDAVVSRANERAAVLRERGWANASVLGVSEQGGHHVVQVMKYGVGGSMHEALASTGEVEWLDAVKAAGPASVGVLGLAAAGAVAGLVSESRKQRTAEAEAAAASMATFNPLLDNESVEGGEGADGDAREVVEESALQAALRRRNALRTKKGATPGAAAAAALAAVPVEEYHWYNAETTDDDEAEDVEPRLVSCGRARFGMKDYGVADGWGEDFAGDADDADEILVVDELSDTGELYDVEEFNRLLAEDAALAAEGGEADDAEEPGDPEPADELEAIDDSEPVDDTGEEESATERS</sequence>
<evidence type="ECO:0000256" key="5">
    <source>
        <dbReference type="ARBA" id="ARBA00023004"/>
    </source>
</evidence>
<evidence type="ECO:0000256" key="3">
    <source>
        <dbReference type="ARBA" id="ARBA00022723"/>
    </source>
</evidence>
<dbReference type="PROSITE" id="PS51379">
    <property type="entry name" value="4FE4S_FER_2"/>
    <property type="match status" value="3"/>
</dbReference>
<keyword evidence="4" id="KW-0677">Repeat</keyword>
<evidence type="ECO:0000313" key="9">
    <source>
        <dbReference type="EMBL" id="RDC45749.1"/>
    </source>
</evidence>
<keyword evidence="3" id="KW-0479">Metal-binding</keyword>
<dbReference type="PANTHER" id="PTHR43545:SF6">
    <property type="entry name" value="FORMATE DEHYDROGENASE, NITRATE-INDUCIBLE, IRON-SULFUR SUBUNIT"/>
    <property type="match status" value="1"/>
</dbReference>
<protein>
    <recommendedName>
        <fullName evidence="8">4Fe-4S ferredoxin-type domain-containing protein</fullName>
    </recommendedName>
</protein>